<feature type="active site" description="Nucleophile" evidence="10">
    <location>
        <position position="10"/>
    </location>
</feature>
<feature type="binding site" evidence="11">
    <location>
        <position position="140"/>
    </location>
    <ligand>
        <name>alpha-D-mannose 1-phosphate</name>
        <dbReference type="ChEBI" id="CHEBI:58409"/>
    </ligand>
</feature>
<organism evidence="14">
    <name type="scientific">Mesocestoides corti</name>
    <name type="common">Flatworm</name>
    <dbReference type="NCBI Taxonomy" id="53468"/>
    <lineage>
        <taxon>Eukaryota</taxon>
        <taxon>Metazoa</taxon>
        <taxon>Spiralia</taxon>
        <taxon>Lophotrochozoa</taxon>
        <taxon>Platyhelminthes</taxon>
        <taxon>Cestoda</taxon>
        <taxon>Eucestoda</taxon>
        <taxon>Cyclophyllidea</taxon>
        <taxon>Mesocestoididae</taxon>
        <taxon>Mesocestoides</taxon>
    </lineage>
</organism>
<comment type="function">
    <text evidence="13">Involved in the synthesis of the GDP-mannose and dolichol-phosphate-mannose required for a number of critical mannosyl transfer reactions.</text>
</comment>
<dbReference type="Gene3D" id="3.30.1240.20">
    <property type="match status" value="1"/>
</dbReference>
<dbReference type="InterPro" id="IPR006379">
    <property type="entry name" value="HAD-SF_hydro_IIB"/>
</dbReference>
<name>A0A5K3EU28_MESCO</name>
<evidence type="ECO:0000256" key="4">
    <source>
        <dbReference type="ARBA" id="ARBA00011738"/>
    </source>
</evidence>
<feature type="binding site" evidence="11">
    <location>
        <position position="180"/>
    </location>
    <ligand>
        <name>alpha-D-mannose 1-phosphate</name>
        <dbReference type="ChEBI" id="CHEBI:58409"/>
    </ligand>
</feature>
<keyword evidence="7 12" id="KW-0479">Metal-binding</keyword>
<proteinExistence type="inferred from homology"/>
<evidence type="ECO:0000256" key="9">
    <source>
        <dbReference type="ARBA" id="ARBA00023235"/>
    </source>
</evidence>
<dbReference type="UniPathway" id="UPA00126">
    <property type="reaction ID" value="UER00424"/>
</dbReference>
<feature type="binding site" evidence="11">
    <location>
        <position position="19"/>
    </location>
    <ligand>
        <name>alpha-D-mannose 1-phosphate</name>
        <dbReference type="ChEBI" id="CHEBI:58409"/>
    </ligand>
</feature>
<dbReference type="GO" id="GO:0009298">
    <property type="term" value="P:GDP-mannose biosynthetic process"/>
    <property type="evidence" value="ECO:0007669"/>
    <property type="project" value="UniProtKB-UniPathway"/>
</dbReference>
<evidence type="ECO:0000256" key="2">
    <source>
        <dbReference type="ARBA" id="ARBA00004699"/>
    </source>
</evidence>
<keyword evidence="9 13" id="KW-0413">Isomerase</keyword>
<dbReference type="InterPro" id="IPR023214">
    <property type="entry name" value="HAD_sf"/>
</dbReference>
<comment type="subunit">
    <text evidence="4 13">Homodimer.</text>
</comment>
<dbReference type="WBParaSite" id="MCU_002653-RA">
    <property type="protein sequence ID" value="MCU_002653-RA"/>
    <property type="gene ID" value="MCU_002653"/>
</dbReference>
<protein>
    <recommendedName>
        <fullName evidence="5 13">Phosphomannomutase</fullName>
        <ecNumber evidence="5 13">5.4.2.8</ecNumber>
    </recommendedName>
</protein>
<comment type="similarity">
    <text evidence="3 13">Belongs to the eukaryotic PMM family.</text>
</comment>
<dbReference type="CDD" id="cd02585">
    <property type="entry name" value="HAD_PMM"/>
    <property type="match status" value="1"/>
</dbReference>
<dbReference type="SFLD" id="SFLDG01140">
    <property type="entry name" value="C2.B:_Phosphomannomutase_and_P"/>
    <property type="match status" value="1"/>
</dbReference>
<feature type="binding site" evidence="12">
    <location>
        <position position="223"/>
    </location>
    <ligand>
        <name>Mg(2+)</name>
        <dbReference type="ChEBI" id="CHEBI:18420"/>
        <label>1</label>
    </ligand>
</feature>
<dbReference type="GO" id="GO:0006487">
    <property type="term" value="P:protein N-linked glycosylation"/>
    <property type="evidence" value="ECO:0007669"/>
    <property type="project" value="TreeGrafter"/>
</dbReference>
<evidence type="ECO:0000256" key="8">
    <source>
        <dbReference type="ARBA" id="ARBA00022842"/>
    </source>
</evidence>
<dbReference type="FunFam" id="3.30.1240.20:FF:000001">
    <property type="entry name" value="Phosphomannomutase"/>
    <property type="match status" value="1"/>
</dbReference>
<dbReference type="SFLD" id="SFLDF00445">
    <property type="entry name" value="alpha-phosphomannomutase"/>
    <property type="match status" value="1"/>
</dbReference>
<dbReference type="PANTHER" id="PTHR10466:SF0">
    <property type="entry name" value="PHOSPHOMANNOMUTASE"/>
    <property type="match status" value="1"/>
</dbReference>
<evidence type="ECO:0000256" key="5">
    <source>
        <dbReference type="ARBA" id="ARBA00012730"/>
    </source>
</evidence>
<dbReference type="Pfam" id="PF03332">
    <property type="entry name" value="PMM"/>
    <property type="match status" value="1"/>
</dbReference>
<keyword evidence="8 12" id="KW-0460">Magnesium</keyword>
<dbReference type="AlphaFoldDB" id="A0A5K3EU28"/>
<evidence type="ECO:0000256" key="12">
    <source>
        <dbReference type="PIRSR" id="PIRSR605002-3"/>
    </source>
</evidence>
<feature type="binding site" evidence="12">
    <location>
        <position position="12"/>
    </location>
    <ligand>
        <name>Mg(2+)</name>
        <dbReference type="ChEBI" id="CHEBI:18420"/>
        <label>1</label>
    </ligand>
</feature>
<dbReference type="PANTHER" id="PTHR10466">
    <property type="entry name" value="PHOSPHOMANNOMUTASE"/>
    <property type="match status" value="1"/>
</dbReference>
<reference evidence="14" key="1">
    <citation type="submission" date="2019-11" db="UniProtKB">
        <authorList>
            <consortium name="WormBaseParasite"/>
        </authorList>
    </citation>
    <scope>IDENTIFICATION</scope>
</reference>
<evidence type="ECO:0000256" key="11">
    <source>
        <dbReference type="PIRSR" id="PIRSR605002-2"/>
    </source>
</evidence>
<dbReference type="Gene3D" id="3.40.50.1000">
    <property type="entry name" value="HAD superfamily/HAD-like"/>
    <property type="match status" value="1"/>
</dbReference>
<dbReference type="GO" id="GO:0005829">
    <property type="term" value="C:cytosol"/>
    <property type="evidence" value="ECO:0007669"/>
    <property type="project" value="TreeGrafter"/>
</dbReference>
<evidence type="ECO:0000256" key="13">
    <source>
        <dbReference type="RuleBase" id="RU361118"/>
    </source>
</evidence>
<dbReference type="GO" id="GO:0004615">
    <property type="term" value="F:phosphomannomutase activity"/>
    <property type="evidence" value="ECO:0007669"/>
    <property type="project" value="UniProtKB-EC"/>
</dbReference>
<feature type="binding site" evidence="12">
    <location>
        <position position="218"/>
    </location>
    <ligand>
        <name>Mg(2+)</name>
        <dbReference type="ChEBI" id="CHEBI:18420"/>
        <label>1</label>
    </ligand>
</feature>
<comment type="cofactor">
    <cofactor evidence="12">
        <name>Mg(2+)</name>
        <dbReference type="ChEBI" id="CHEBI:18420"/>
    </cofactor>
</comment>
<evidence type="ECO:0000256" key="10">
    <source>
        <dbReference type="PIRSR" id="PIRSR605002-1"/>
    </source>
</evidence>
<dbReference type="GO" id="GO:0046872">
    <property type="term" value="F:metal ion binding"/>
    <property type="evidence" value="ECO:0007669"/>
    <property type="project" value="UniProtKB-KW"/>
</dbReference>
<feature type="active site" description="Proton donor/acceptor" evidence="10">
    <location>
        <position position="12"/>
    </location>
</feature>
<accession>A0A5K3EU28</accession>
<feature type="binding site" evidence="12">
    <location>
        <position position="10"/>
    </location>
    <ligand>
        <name>Mg(2+)</name>
        <dbReference type="ChEBI" id="CHEBI:18420"/>
        <label>1</label>
    </ligand>
</feature>
<dbReference type="SFLD" id="SFLDG01143">
    <property type="entry name" value="C2.B.3:_Phosphomannomutase_Lik"/>
    <property type="match status" value="1"/>
</dbReference>
<comment type="pathway">
    <text evidence="2 13">Nucleotide-sugar biosynthesis; GDP-alpha-D-mannose biosynthesis; alpha-D-mannose 1-phosphate from D-fructose 6-phosphate: step 2/2.</text>
</comment>
<sequence length="244" mass="27958">MCSKVICLFDVDGTLTKPRQIISRDMYEFLCDLDKRVTVGLVGGSDLNKISEQMGGLTALHRFKHVFTENGLVAYRYGQLVSSMDIASHLGEDVLQRLINFILRYLSDVKLPVKRGTFIEFRKGMLNVSPIGRSCSQAERDAFFAYDNEHKVREKMVQALQKEFADCDIQFSIGGQISVDIFPTGWDKCFCLRFLDEYYTIHFFGDKTFKGGNDFEIFSHPRTIGHTVVDPDDTRKQCQDLFFP</sequence>
<dbReference type="SUPFAM" id="SSF56784">
    <property type="entry name" value="HAD-like"/>
    <property type="match status" value="1"/>
</dbReference>
<evidence type="ECO:0000313" key="14">
    <source>
        <dbReference type="WBParaSite" id="MCU_002653-RA"/>
    </source>
</evidence>
<dbReference type="GO" id="GO:0006013">
    <property type="term" value="P:mannose metabolic process"/>
    <property type="evidence" value="ECO:0007669"/>
    <property type="project" value="TreeGrafter"/>
</dbReference>
<evidence type="ECO:0000256" key="6">
    <source>
        <dbReference type="ARBA" id="ARBA00022490"/>
    </source>
</evidence>
<evidence type="ECO:0000256" key="7">
    <source>
        <dbReference type="ARBA" id="ARBA00022723"/>
    </source>
</evidence>
<keyword evidence="6 13" id="KW-0963">Cytoplasm</keyword>
<dbReference type="SFLD" id="SFLDS00003">
    <property type="entry name" value="Haloacid_Dehalogenase"/>
    <property type="match status" value="1"/>
</dbReference>
<comment type="subcellular location">
    <subcellularLocation>
        <location evidence="1 13">Cytoplasm</location>
    </subcellularLocation>
</comment>
<evidence type="ECO:0000256" key="1">
    <source>
        <dbReference type="ARBA" id="ARBA00004496"/>
    </source>
</evidence>
<feature type="binding site" evidence="11">
    <location>
        <position position="122"/>
    </location>
    <ligand>
        <name>alpha-D-mannose 1-phosphate</name>
        <dbReference type="ChEBI" id="CHEBI:58409"/>
    </ligand>
</feature>
<dbReference type="InterPro" id="IPR005002">
    <property type="entry name" value="PMM"/>
</dbReference>
<feature type="binding site" evidence="11">
    <location>
        <position position="133"/>
    </location>
    <ligand>
        <name>alpha-D-mannose 1-phosphate</name>
        <dbReference type="ChEBI" id="CHEBI:58409"/>
    </ligand>
</feature>
<dbReference type="NCBIfam" id="TIGR01484">
    <property type="entry name" value="HAD-SF-IIB"/>
    <property type="match status" value="1"/>
</dbReference>
<feature type="binding site" evidence="11">
    <location>
        <position position="178"/>
    </location>
    <ligand>
        <name>alpha-D-mannose 1-phosphate</name>
        <dbReference type="ChEBI" id="CHEBI:58409"/>
    </ligand>
</feature>
<dbReference type="EC" id="5.4.2.8" evidence="5 13"/>
<comment type="catalytic activity">
    <reaction evidence="13">
        <text>alpha-D-mannose 1-phosphate = D-mannose 6-phosphate</text>
        <dbReference type="Rhea" id="RHEA:11140"/>
        <dbReference type="ChEBI" id="CHEBI:58409"/>
        <dbReference type="ChEBI" id="CHEBI:58735"/>
        <dbReference type="EC" id="5.4.2.8"/>
    </reaction>
</comment>
<dbReference type="InterPro" id="IPR043169">
    <property type="entry name" value="PMM_cap"/>
</dbReference>
<dbReference type="InterPro" id="IPR036412">
    <property type="entry name" value="HAD-like_sf"/>
</dbReference>
<feature type="binding site" evidence="12">
    <location>
        <position position="206"/>
    </location>
    <ligand>
        <name>Mg(2+)</name>
        <dbReference type="ChEBI" id="CHEBI:18420"/>
        <label>1</label>
    </ligand>
</feature>
<evidence type="ECO:0000256" key="3">
    <source>
        <dbReference type="ARBA" id="ARBA00009736"/>
    </source>
</evidence>